<keyword evidence="4" id="KW-1185">Reference proteome</keyword>
<organism evidence="3 4">
    <name type="scientific">Caulobacter ginsengisoli</name>
    <dbReference type="NCBI Taxonomy" id="400775"/>
    <lineage>
        <taxon>Bacteria</taxon>
        <taxon>Pseudomonadati</taxon>
        <taxon>Pseudomonadota</taxon>
        <taxon>Alphaproteobacteria</taxon>
        <taxon>Caulobacterales</taxon>
        <taxon>Caulobacteraceae</taxon>
        <taxon>Caulobacter</taxon>
    </lineage>
</organism>
<dbReference type="Gene3D" id="1.10.10.10">
    <property type="entry name" value="Winged helix-like DNA-binding domain superfamily/Winged helix DNA-binding domain"/>
    <property type="match status" value="1"/>
</dbReference>
<dbReference type="Pfam" id="PF11495">
    <property type="entry name" value="Regulator_TrmB"/>
    <property type="match status" value="1"/>
</dbReference>
<dbReference type="InterPro" id="IPR002831">
    <property type="entry name" value="Tscrpt_reg_TrmB_N"/>
</dbReference>
<dbReference type="InterPro" id="IPR051797">
    <property type="entry name" value="TrmB-like"/>
</dbReference>
<dbReference type="Proteomes" id="UP001228905">
    <property type="component" value="Unassembled WGS sequence"/>
</dbReference>
<dbReference type="EMBL" id="JAUSVS010000001">
    <property type="protein sequence ID" value="MDQ0462282.1"/>
    <property type="molecule type" value="Genomic_DNA"/>
</dbReference>
<evidence type="ECO:0000313" key="4">
    <source>
        <dbReference type="Proteomes" id="UP001228905"/>
    </source>
</evidence>
<proteinExistence type="predicted"/>
<dbReference type="Pfam" id="PF01978">
    <property type="entry name" value="TrmB"/>
    <property type="match status" value="1"/>
</dbReference>
<protein>
    <submittedName>
        <fullName evidence="3">Sugar-specific transcriptional regulator TrmB</fullName>
    </submittedName>
</protein>
<evidence type="ECO:0000313" key="3">
    <source>
        <dbReference type="EMBL" id="MDQ0462282.1"/>
    </source>
</evidence>
<feature type="domain" description="Transcription regulator TrmB C-terminal" evidence="2">
    <location>
        <begin position="112"/>
        <end position="206"/>
    </location>
</feature>
<accession>A0ABU0IJU6</accession>
<dbReference type="SUPFAM" id="SSF46785">
    <property type="entry name" value="Winged helix' DNA-binding domain"/>
    <property type="match status" value="1"/>
</dbReference>
<dbReference type="RefSeq" id="WP_307344458.1">
    <property type="nucleotide sequence ID" value="NZ_JAUSVS010000001.1"/>
</dbReference>
<dbReference type="InterPro" id="IPR036390">
    <property type="entry name" value="WH_DNA-bd_sf"/>
</dbReference>
<gene>
    <name evidence="3" type="ORF">QO010_000030</name>
</gene>
<sequence>MTTNNETPERLLAELGFTDTESRLYCELARGGPATGYRLARAIGKAPANVYQALESLSHKGAVQVDETEAKAWRAAPAAELVAALKAGYERRSGAALAALSAIRPPEPDARLYNLKTPEQVLARARAMIAAAREVVLFDLFPQPLEALKPDLERAAAAGIIVAGLTYAPTSASFRTTQGAAAEQVAQRWPGQQVTVVADAREHLVALLSPDGGRVIQGVSSDSPYLACLQHSGLSAELRLNARGGDDPWSDLSLLTLRPSGLTTLIGDPE</sequence>
<evidence type="ECO:0000259" key="1">
    <source>
        <dbReference type="Pfam" id="PF01978"/>
    </source>
</evidence>
<dbReference type="PANTHER" id="PTHR34293">
    <property type="entry name" value="HTH-TYPE TRANSCRIPTIONAL REGULATOR TRMBL2"/>
    <property type="match status" value="1"/>
</dbReference>
<dbReference type="InterPro" id="IPR021586">
    <property type="entry name" value="Tscrpt_reg_TrmB_C"/>
</dbReference>
<dbReference type="PANTHER" id="PTHR34293:SF1">
    <property type="entry name" value="HTH-TYPE TRANSCRIPTIONAL REGULATOR TRMBL2"/>
    <property type="match status" value="1"/>
</dbReference>
<feature type="domain" description="Transcription regulator TrmB N-terminal" evidence="1">
    <location>
        <begin position="12"/>
        <end position="77"/>
    </location>
</feature>
<name>A0ABU0IJU6_9CAUL</name>
<reference evidence="3 4" key="1">
    <citation type="submission" date="2023-07" db="EMBL/GenBank/DDBJ databases">
        <title>Genomic Encyclopedia of Type Strains, Phase IV (KMG-IV): sequencing the most valuable type-strain genomes for metagenomic binning, comparative biology and taxonomic classification.</title>
        <authorList>
            <person name="Goeker M."/>
        </authorList>
    </citation>
    <scope>NUCLEOTIDE SEQUENCE [LARGE SCALE GENOMIC DNA]</scope>
    <source>
        <strain evidence="3 4">DSM 18695</strain>
    </source>
</reference>
<evidence type="ECO:0000259" key="2">
    <source>
        <dbReference type="Pfam" id="PF11495"/>
    </source>
</evidence>
<dbReference type="InterPro" id="IPR036388">
    <property type="entry name" value="WH-like_DNA-bd_sf"/>
</dbReference>
<comment type="caution">
    <text evidence="3">The sequence shown here is derived from an EMBL/GenBank/DDBJ whole genome shotgun (WGS) entry which is preliminary data.</text>
</comment>